<comment type="caution">
    <text evidence="6">The sequence shown here is derived from an EMBL/GenBank/DDBJ whole genome shotgun (WGS) entry which is preliminary data.</text>
</comment>
<dbReference type="RefSeq" id="WP_109663518.1">
    <property type="nucleotide sequence ID" value="NZ_QGEG01000002.1"/>
</dbReference>
<dbReference type="GO" id="GO:0019346">
    <property type="term" value="P:transsulfuration"/>
    <property type="evidence" value="ECO:0007669"/>
    <property type="project" value="InterPro"/>
</dbReference>
<dbReference type="InterPro" id="IPR054542">
    <property type="entry name" value="Cys_met_metab_PP"/>
</dbReference>
<dbReference type="GO" id="GO:0009086">
    <property type="term" value="P:methionine biosynthetic process"/>
    <property type="evidence" value="ECO:0007669"/>
    <property type="project" value="UniProtKB-ARBA"/>
</dbReference>
<keyword evidence="5" id="KW-0812">Transmembrane</keyword>
<dbReference type="InterPro" id="IPR015422">
    <property type="entry name" value="PyrdxlP-dep_Trfase_small"/>
</dbReference>
<organism evidence="6 7">
    <name type="scientific">Flagellimonas aquimarina</name>
    <dbReference type="NCBI Taxonomy" id="2201895"/>
    <lineage>
        <taxon>Bacteria</taxon>
        <taxon>Pseudomonadati</taxon>
        <taxon>Bacteroidota</taxon>
        <taxon>Flavobacteriia</taxon>
        <taxon>Flavobacteriales</taxon>
        <taxon>Flavobacteriaceae</taxon>
        <taxon>Flagellimonas</taxon>
    </lineage>
</organism>
<dbReference type="CDD" id="cd00614">
    <property type="entry name" value="CGS_like"/>
    <property type="match status" value="1"/>
</dbReference>
<dbReference type="Pfam" id="PF01053">
    <property type="entry name" value="Cys_Met_Meta_PP"/>
    <property type="match status" value="1"/>
</dbReference>
<dbReference type="GO" id="GO:0016846">
    <property type="term" value="F:carbon-sulfur lyase activity"/>
    <property type="evidence" value="ECO:0007669"/>
    <property type="project" value="TreeGrafter"/>
</dbReference>
<comment type="cofactor">
    <cofactor evidence="1 4">
        <name>pyridoxal 5'-phosphate</name>
        <dbReference type="ChEBI" id="CHEBI:597326"/>
    </cofactor>
</comment>
<name>A0A316KZQ2_9FLAO</name>
<dbReference type="PANTHER" id="PTHR11808:SF80">
    <property type="entry name" value="CYSTATHIONINE GAMMA-LYASE"/>
    <property type="match status" value="1"/>
</dbReference>
<keyword evidence="7" id="KW-1185">Reference proteome</keyword>
<dbReference type="OrthoDB" id="9803729at2"/>
<dbReference type="FunFam" id="3.90.1150.10:FF:000033">
    <property type="entry name" value="Cystathionine gamma-synthase"/>
    <property type="match status" value="1"/>
</dbReference>
<dbReference type="InterPro" id="IPR000277">
    <property type="entry name" value="Cys/Met-Metab_PyrdxlP-dep_enz"/>
</dbReference>
<evidence type="ECO:0000256" key="5">
    <source>
        <dbReference type="SAM" id="Phobius"/>
    </source>
</evidence>
<comment type="similarity">
    <text evidence="4">Belongs to the trans-sulfuration enzymes family.</text>
</comment>
<dbReference type="AlphaFoldDB" id="A0A316KZQ2"/>
<dbReference type="InterPro" id="IPR015421">
    <property type="entry name" value="PyrdxlP-dep_Trfase_major"/>
</dbReference>
<dbReference type="GO" id="GO:0005737">
    <property type="term" value="C:cytoplasm"/>
    <property type="evidence" value="ECO:0007669"/>
    <property type="project" value="TreeGrafter"/>
</dbReference>
<dbReference type="PANTHER" id="PTHR11808">
    <property type="entry name" value="TRANS-SULFURATION ENZYME FAMILY MEMBER"/>
    <property type="match status" value="1"/>
</dbReference>
<dbReference type="SUPFAM" id="SSF53383">
    <property type="entry name" value="PLP-dependent transferases"/>
    <property type="match status" value="1"/>
</dbReference>
<proteinExistence type="inferred from homology"/>
<dbReference type="Gene3D" id="3.90.1150.10">
    <property type="entry name" value="Aspartate Aminotransferase, domain 1"/>
    <property type="match status" value="1"/>
</dbReference>
<dbReference type="FunFam" id="3.40.640.10:FF:000046">
    <property type="entry name" value="Cystathionine gamma-lyase"/>
    <property type="match status" value="1"/>
</dbReference>
<gene>
    <name evidence="6" type="ORF">DKG77_12820</name>
</gene>
<keyword evidence="5" id="KW-0472">Membrane</keyword>
<evidence type="ECO:0000256" key="2">
    <source>
        <dbReference type="ARBA" id="ARBA00022898"/>
    </source>
</evidence>
<protein>
    <submittedName>
        <fullName evidence="6">Cystathionine beta-lyase</fullName>
    </submittedName>
</protein>
<reference evidence="6 7" key="1">
    <citation type="submission" date="2018-05" db="EMBL/GenBank/DDBJ databases">
        <title>Complete genome sequence of Flagellimonas aquimarina ECD12 isolated from seaweed Ecklonia cava.</title>
        <authorList>
            <person name="Choi S."/>
            <person name="Seong C."/>
        </authorList>
    </citation>
    <scope>NUCLEOTIDE SEQUENCE [LARGE SCALE GENOMIC DNA]</scope>
    <source>
        <strain evidence="6 7">ECD12</strain>
    </source>
</reference>
<evidence type="ECO:0000313" key="7">
    <source>
        <dbReference type="Proteomes" id="UP000245762"/>
    </source>
</evidence>
<dbReference type="PROSITE" id="PS00868">
    <property type="entry name" value="CYS_MET_METAB_PP"/>
    <property type="match status" value="1"/>
</dbReference>
<evidence type="ECO:0000256" key="4">
    <source>
        <dbReference type="RuleBase" id="RU362118"/>
    </source>
</evidence>
<sequence>MNTDKKGINTTCTHTGELEDTQFKGAVSPLYMSTSYAFEDVDIKRYPRYFNTPNQEALCKKLAALEHAKAALIFGSGMAAISTGLMAFLQAGDHIVLQQTLYGGTYNFAVTQFEKYGISYSFTNGWEVDDFEREIRPNTKVIYIETPSNPLLTITDLEGIGQLAKKHGIVSMIDNTFASPINQNPIDYGIDVVLHSATKYMGGHSDICAGVIAASQEHMDKIFQTAICFGGSLSDYTVWLLERSIKTMGIRVNAQNANAMKMAAYLSASKDVENVYYPGLETHPGHALAKSQMKGFGGMLSFELNSEIDASLFFKHLKLIKPSMSLAGIESTVLSPMQTSHALMSPEDRKKQGIKDSLIRFSLGIEEMEDLVRDIEQAISKVKSMAMPV</sequence>
<dbReference type="EMBL" id="QGEG01000002">
    <property type="protein sequence ID" value="PWL39096.1"/>
    <property type="molecule type" value="Genomic_DNA"/>
</dbReference>
<dbReference type="Proteomes" id="UP000245762">
    <property type="component" value="Unassembled WGS sequence"/>
</dbReference>
<feature type="transmembrane region" description="Helical" evidence="5">
    <location>
        <begin position="70"/>
        <end position="89"/>
    </location>
</feature>
<accession>A0A316KZQ2</accession>
<feature type="modified residue" description="N6-(pyridoxal phosphate)lysine" evidence="3">
    <location>
        <position position="199"/>
    </location>
</feature>
<evidence type="ECO:0000256" key="3">
    <source>
        <dbReference type="PIRSR" id="PIRSR001434-2"/>
    </source>
</evidence>
<evidence type="ECO:0000313" key="6">
    <source>
        <dbReference type="EMBL" id="PWL39096.1"/>
    </source>
</evidence>
<keyword evidence="6" id="KW-0456">Lyase</keyword>
<dbReference type="InterPro" id="IPR015424">
    <property type="entry name" value="PyrdxlP-dep_Trfase"/>
</dbReference>
<keyword evidence="2 3" id="KW-0663">Pyridoxal phosphate</keyword>
<dbReference type="Gene3D" id="3.40.640.10">
    <property type="entry name" value="Type I PLP-dependent aspartate aminotransferase-like (Major domain)"/>
    <property type="match status" value="1"/>
</dbReference>
<dbReference type="PIRSF" id="PIRSF001434">
    <property type="entry name" value="CGS"/>
    <property type="match status" value="1"/>
</dbReference>
<keyword evidence="5" id="KW-1133">Transmembrane helix</keyword>
<evidence type="ECO:0000256" key="1">
    <source>
        <dbReference type="ARBA" id="ARBA00001933"/>
    </source>
</evidence>
<dbReference type="GO" id="GO:0030170">
    <property type="term" value="F:pyridoxal phosphate binding"/>
    <property type="evidence" value="ECO:0007669"/>
    <property type="project" value="InterPro"/>
</dbReference>